<evidence type="ECO:0000313" key="8">
    <source>
        <dbReference type="Proteomes" id="UP000636479"/>
    </source>
</evidence>
<evidence type="ECO:0000259" key="6">
    <source>
        <dbReference type="SMART" id="SM01027"/>
    </source>
</evidence>
<dbReference type="Gene3D" id="3.40.50.10890">
    <property type="match status" value="1"/>
</dbReference>
<dbReference type="Proteomes" id="UP000636479">
    <property type="component" value="Unassembled WGS sequence"/>
</dbReference>
<dbReference type="GO" id="GO:0006398">
    <property type="term" value="P:mRNA 3'-end processing by stem-loop binding and cleavage"/>
    <property type="evidence" value="ECO:0007669"/>
    <property type="project" value="InterPro"/>
</dbReference>
<dbReference type="Pfam" id="PF10996">
    <property type="entry name" value="Beta-Casp"/>
    <property type="match status" value="1"/>
</dbReference>
<dbReference type="GO" id="GO:0005847">
    <property type="term" value="C:mRNA cleavage and polyadenylation specificity factor complex"/>
    <property type="evidence" value="ECO:0007669"/>
    <property type="project" value="InterPro"/>
</dbReference>
<dbReference type="GO" id="GO:0003723">
    <property type="term" value="F:RNA binding"/>
    <property type="evidence" value="ECO:0007669"/>
    <property type="project" value="UniProtKB-KW"/>
</dbReference>
<dbReference type="InterPro" id="IPR027075">
    <property type="entry name" value="CPSF2"/>
</dbReference>
<evidence type="ECO:0000256" key="5">
    <source>
        <dbReference type="SAM" id="MobiDB-lite"/>
    </source>
</evidence>
<keyword evidence="2 4" id="KW-0507">mRNA processing</keyword>
<dbReference type="InterPro" id="IPR001279">
    <property type="entry name" value="Metallo-B-lactamas"/>
</dbReference>
<keyword evidence="8" id="KW-1185">Reference proteome</keyword>
<comment type="similarity">
    <text evidence="4">Belongs to the metallo-beta-lactamase superfamily. RNA-metabolizing metallo-beta-lactamase-like family. CPSF2/YSH1 subfamily.</text>
</comment>
<dbReference type="PANTHER" id="PTHR45922">
    <property type="entry name" value="CLEAVAGE AND POLYADENYLATION SPECIFICITY FACTOR SUBUNIT 2"/>
    <property type="match status" value="1"/>
</dbReference>
<dbReference type="EMBL" id="JACAZF010000006">
    <property type="protein sequence ID" value="KAF7301838.1"/>
    <property type="molecule type" value="Genomic_DNA"/>
</dbReference>
<comment type="caution">
    <text evidence="7">The sequence shown here is derived from an EMBL/GenBank/DDBJ whole genome shotgun (WGS) entry which is preliminary data.</text>
</comment>
<gene>
    <name evidence="7" type="ORF">MIND_00749600</name>
</gene>
<keyword evidence="4" id="KW-0694">RNA-binding</keyword>
<dbReference type="Pfam" id="PF13299">
    <property type="entry name" value="CPSF100_C"/>
    <property type="match status" value="1"/>
</dbReference>
<feature type="region of interest" description="Disordered" evidence="5">
    <location>
        <begin position="120"/>
        <end position="143"/>
    </location>
</feature>
<feature type="region of interest" description="Disordered" evidence="5">
    <location>
        <begin position="501"/>
        <end position="558"/>
    </location>
</feature>
<dbReference type="SMART" id="SM01027">
    <property type="entry name" value="Beta-Casp"/>
    <property type="match status" value="1"/>
</dbReference>
<protein>
    <recommendedName>
        <fullName evidence="4">Cleavage and polyadenylation specificity factor subunit 2</fullName>
    </recommendedName>
    <alternativeName>
        <fullName evidence="4">Cleavage and polyadenylation specificity factor 100 kDa subunit</fullName>
    </alternativeName>
</protein>
<dbReference type="RefSeq" id="XP_037219838.1">
    <property type="nucleotide sequence ID" value="XM_037364194.1"/>
</dbReference>
<dbReference type="InterPro" id="IPR022712">
    <property type="entry name" value="Beta_Casp"/>
</dbReference>
<name>A0A8H6SMN4_9AGAR</name>
<feature type="domain" description="Beta-Casp" evidence="6">
    <location>
        <begin position="304"/>
        <end position="449"/>
    </location>
</feature>
<evidence type="ECO:0000256" key="2">
    <source>
        <dbReference type="ARBA" id="ARBA00022664"/>
    </source>
</evidence>
<evidence type="ECO:0000313" key="7">
    <source>
        <dbReference type="EMBL" id="KAF7301838.1"/>
    </source>
</evidence>
<comment type="subcellular location">
    <subcellularLocation>
        <location evidence="1 4">Nucleus</location>
    </subcellularLocation>
</comment>
<dbReference type="PANTHER" id="PTHR45922:SF1">
    <property type="entry name" value="CLEAVAGE AND POLYADENYLATION SPECIFICITY FACTOR SUBUNIT 2"/>
    <property type="match status" value="1"/>
</dbReference>
<feature type="compositionally biased region" description="Low complexity" evidence="5">
    <location>
        <begin position="128"/>
        <end position="143"/>
    </location>
</feature>
<evidence type="ECO:0000256" key="3">
    <source>
        <dbReference type="ARBA" id="ARBA00023242"/>
    </source>
</evidence>
<feature type="compositionally biased region" description="Acidic residues" evidence="5">
    <location>
        <begin position="523"/>
        <end position="540"/>
    </location>
</feature>
<reference evidence="7" key="1">
    <citation type="submission" date="2020-05" db="EMBL/GenBank/DDBJ databases">
        <title>Mycena genomes resolve the evolution of fungal bioluminescence.</title>
        <authorList>
            <person name="Tsai I.J."/>
        </authorList>
    </citation>
    <scope>NUCLEOTIDE SEQUENCE</scope>
    <source>
        <strain evidence="7">171206Taipei</strain>
    </source>
</reference>
<evidence type="ECO:0000256" key="1">
    <source>
        <dbReference type="ARBA" id="ARBA00004123"/>
    </source>
</evidence>
<sequence>MITFRPLCGAANSSQTTPLCYLLQIDDVKILLDCGSPDWSPEDQTNPDTFPWEDYCQTLRELSSTVDLVLLSHGDLAHCGLYAYAYSRWNLKAPAYTSLPVQAMGRIATMEDIEGIRDQEDLDDDGQEPQQDGDTSLLDSDVVDSPIQTTHRDKLKGKYVATVDEVQEAFDSVNTLRYSQPTRLQGKCQGLTITPFNAGHTIGGTIWKIRSPSSGTILYAVDVNHMRERHLDGAVIISKSSGGTGLPLSIVNNATAMRRSLVSELINHYHSKLLSFLSTDTVTSTLTSSTRSSVLIPCDASTRVLELLVLLDQHWKFSRLSYPICLLSRTGSEMLTFVRAMMEWLGGTVSKEDVGEDGGNKPSRRRREDDNDDDALGAFALRFKYLEFFPNPQALVQRYSSTDPKLILAVPASLSHGPSRSLFTSFAAVPNNVILLTSRSEEGTLGRVLFDKWNDRQRAQEKWDKGRIGSNVMMDGNIDLSMRSKVPLQGAELEAYMQKERAAKEKEAAHQAQLARSQRMLEADEDESDSDSDSDADEDEVRQTLEGDGMDMDGDFEGIGKKRKADKALENADWGDGDEGLTKQLLSFDIYLKGNVSKANSFFKSAGGQSHRFRMFPYVEKKRRVDDYGETVDVAMWLRKGKVFEEEAETDETKDYRKRKQAEEEAKAIQEPPSKFVVSSVEVQMACRLLFVDMEGLNDGRAVKAIVPQVNPRKMIIVHSSTAAADELIQSCANIRSMTKDIFAPGQGENVQIGQQTNNFSISISDELLASLKMSTFEDNEVSFVTGRVVAHASSTIPVLEPIADSPAPSVPTGITRTTLPNVPGTRPQVELPRSTMIGELKLTALKTRLASVGVPAELIGEGVLICGPAAGKMAISDAVEHSVAVRKTGSGKVELEGSASPVYYMVRKEIYNLHALVA</sequence>
<keyword evidence="3 4" id="KW-0539">Nucleus</keyword>
<dbReference type="InterPro" id="IPR036866">
    <property type="entry name" value="RibonucZ/Hydroxyglut_hydro"/>
</dbReference>
<proteinExistence type="inferred from homology"/>
<dbReference type="AlphaFoldDB" id="A0A8H6SMN4"/>
<dbReference type="InterPro" id="IPR025069">
    <property type="entry name" value="Cpsf2_C"/>
</dbReference>
<organism evidence="7 8">
    <name type="scientific">Mycena indigotica</name>
    <dbReference type="NCBI Taxonomy" id="2126181"/>
    <lineage>
        <taxon>Eukaryota</taxon>
        <taxon>Fungi</taxon>
        <taxon>Dikarya</taxon>
        <taxon>Basidiomycota</taxon>
        <taxon>Agaricomycotina</taxon>
        <taxon>Agaricomycetes</taxon>
        <taxon>Agaricomycetidae</taxon>
        <taxon>Agaricales</taxon>
        <taxon>Marasmiineae</taxon>
        <taxon>Mycenaceae</taxon>
        <taxon>Mycena</taxon>
    </lineage>
</organism>
<dbReference type="Gene3D" id="3.60.15.10">
    <property type="entry name" value="Ribonuclease Z/Hydroxyacylglutathione hydrolase-like"/>
    <property type="match status" value="1"/>
</dbReference>
<feature type="region of interest" description="Disordered" evidence="5">
    <location>
        <begin position="351"/>
        <end position="371"/>
    </location>
</feature>
<dbReference type="Pfam" id="PF16661">
    <property type="entry name" value="Lactamase_B_6"/>
    <property type="match status" value="1"/>
</dbReference>
<accession>A0A8H6SMN4</accession>
<evidence type="ECO:0000256" key="4">
    <source>
        <dbReference type="RuleBase" id="RU365006"/>
    </source>
</evidence>
<dbReference type="CDD" id="cd16293">
    <property type="entry name" value="CPSF2-like_MBL-fold"/>
    <property type="match status" value="1"/>
</dbReference>
<dbReference type="InterPro" id="IPR035639">
    <property type="entry name" value="CPSF2_MBL"/>
</dbReference>
<dbReference type="GeneID" id="59346710"/>
<dbReference type="SUPFAM" id="SSF56281">
    <property type="entry name" value="Metallo-hydrolase/oxidoreductase"/>
    <property type="match status" value="1"/>
</dbReference>
<dbReference type="OrthoDB" id="64353at2759"/>